<dbReference type="Gene3D" id="3.90.190.10">
    <property type="entry name" value="Protein tyrosine phosphatase superfamily"/>
    <property type="match status" value="1"/>
</dbReference>
<dbReference type="InterPro" id="IPR000387">
    <property type="entry name" value="Tyr_Pase_dom"/>
</dbReference>
<proteinExistence type="predicted"/>
<dbReference type="PROSITE" id="PS50056">
    <property type="entry name" value="TYR_PHOSPHATASE_2"/>
    <property type="match status" value="1"/>
</dbReference>
<dbReference type="AlphaFoldDB" id="A0A6A6HJP4"/>
<sequence length="284" mass="31379">MAILNFRDVAETVNSHLGQKTLKTGRLYRSARPDEASVGERKQLVDRYGVRSIIDLRTKSEHIEQARKRDARVKASAAVPKSDDAVTGPLKIPGITYHDISLNGSGYSRSLISKLSWWNTTKLIGLMATGYRLEAISILGTNVMRERGLHGLAIDTLHASGAEFHQIFRILADETNLPVMIHCTQGKDRTGISILLVLLLLGVPLEAIEYDYLLSEPELLPERESKLEEIHAIGLTDDFAGCPPDFVTTVSGHITEKFGSVEQYLLSIGVTEDLQSRVKLNFGS</sequence>
<dbReference type="InterPro" id="IPR029021">
    <property type="entry name" value="Prot-tyrosine_phosphatase-like"/>
</dbReference>
<accession>A0A6A6HJP4</accession>
<organism evidence="2 3">
    <name type="scientific">Viridothelium virens</name>
    <name type="common">Speckled blister lichen</name>
    <name type="synonym">Trypethelium virens</name>
    <dbReference type="NCBI Taxonomy" id="1048519"/>
    <lineage>
        <taxon>Eukaryota</taxon>
        <taxon>Fungi</taxon>
        <taxon>Dikarya</taxon>
        <taxon>Ascomycota</taxon>
        <taxon>Pezizomycotina</taxon>
        <taxon>Dothideomycetes</taxon>
        <taxon>Dothideomycetes incertae sedis</taxon>
        <taxon>Trypetheliales</taxon>
        <taxon>Trypetheliaceae</taxon>
        <taxon>Viridothelium</taxon>
    </lineage>
</organism>
<protein>
    <submittedName>
        <fullName evidence="2">Tyrosine/serine phosphatase-like protein</fullName>
    </submittedName>
</protein>
<gene>
    <name evidence="2" type="ORF">EV356DRAFT_510683</name>
</gene>
<reference evidence="2" key="1">
    <citation type="journal article" date="2020" name="Stud. Mycol.">
        <title>101 Dothideomycetes genomes: a test case for predicting lifestyles and emergence of pathogens.</title>
        <authorList>
            <person name="Haridas S."/>
            <person name="Albert R."/>
            <person name="Binder M."/>
            <person name="Bloem J."/>
            <person name="Labutti K."/>
            <person name="Salamov A."/>
            <person name="Andreopoulos B."/>
            <person name="Baker S."/>
            <person name="Barry K."/>
            <person name="Bills G."/>
            <person name="Bluhm B."/>
            <person name="Cannon C."/>
            <person name="Castanera R."/>
            <person name="Culley D."/>
            <person name="Daum C."/>
            <person name="Ezra D."/>
            <person name="Gonzalez J."/>
            <person name="Henrissat B."/>
            <person name="Kuo A."/>
            <person name="Liang C."/>
            <person name="Lipzen A."/>
            <person name="Lutzoni F."/>
            <person name="Magnuson J."/>
            <person name="Mondo S."/>
            <person name="Nolan M."/>
            <person name="Ohm R."/>
            <person name="Pangilinan J."/>
            <person name="Park H.-J."/>
            <person name="Ramirez L."/>
            <person name="Alfaro M."/>
            <person name="Sun H."/>
            <person name="Tritt A."/>
            <person name="Yoshinaga Y."/>
            <person name="Zwiers L.-H."/>
            <person name="Turgeon B."/>
            <person name="Goodwin S."/>
            <person name="Spatafora J."/>
            <person name="Crous P."/>
            <person name="Grigoriev I."/>
        </authorList>
    </citation>
    <scope>NUCLEOTIDE SEQUENCE</scope>
    <source>
        <strain evidence="2">Tuck. ex Michener</strain>
    </source>
</reference>
<name>A0A6A6HJP4_VIRVR</name>
<dbReference type="PROSITE" id="PS00383">
    <property type="entry name" value="TYR_PHOSPHATASE_1"/>
    <property type="match status" value="1"/>
</dbReference>
<dbReference type="InterPro" id="IPR016130">
    <property type="entry name" value="Tyr_Pase_AS"/>
</dbReference>
<dbReference type="GO" id="GO:0004721">
    <property type="term" value="F:phosphoprotein phosphatase activity"/>
    <property type="evidence" value="ECO:0007669"/>
    <property type="project" value="InterPro"/>
</dbReference>
<dbReference type="InterPro" id="IPR026893">
    <property type="entry name" value="Tyr/Ser_Pase_IphP-type"/>
</dbReference>
<dbReference type="PANTHER" id="PTHR31126">
    <property type="entry name" value="TYROSINE-PROTEIN PHOSPHATASE"/>
    <property type="match status" value="1"/>
</dbReference>
<dbReference type="PANTHER" id="PTHR31126:SF10">
    <property type="entry name" value="PROTEIN PHOSPHATASE, PUTATIVE (AFU_ORTHOLOGUE AFUA_6G06650)-RELATED"/>
    <property type="match status" value="1"/>
</dbReference>
<keyword evidence="3" id="KW-1185">Reference proteome</keyword>
<evidence type="ECO:0000259" key="1">
    <source>
        <dbReference type="PROSITE" id="PS50056"/>
    </source>
</evidence>
<evidence type="ECO:0000313" key="3">
    <source>
        <dbReference type="Proteomes" id="UP000800092"/>
    </source>
</evidence>
<feature type="domain" description="Tyrosine specific protein phosphatases" evidence="1">
    <location>
        <begin position="162"/>
        <end position="199"/>
    </location>
</feature>
<dbReference type="SUPFAM" id="SSF52799">
    <property type="entry name" value="(Phosphotyrosine protein) phosphatases II"/>
    <property type="match status" value="1"/>
</dbReference>
<evidence type="ECO:0000313" key="2">
    <source>
        <dbReference type="EMBL" id="KAF2237690.1"/>
    </source>
</evidence>
<dbReference type="Proteomes" id="UP000800092">
    <property type="component" value="Unassembled WGS sequence"/>
</dbReference>
<dbReference type="Pfam" id="PF13350">
    <property type="entry name" value="Y_phosphatase3"/>
    <property type="match status" value="1"/>
</dbReference>
<dbReference type="EMBL" id="ML991779">
    <property type="protein sequence ID" value="KAF2237690.1"/>
    <property type="molecule type" value="Genomic_DNA"/>
</dbReference>
<dbReference type="OrthoDB" id="9988524at2759"/>